<evidence type="ECO:0000256" key="1">
    <source>
        <dbReference type="SAM" id="MobiDB-lite"/>
    </source>
</evidence>
<reference evidence="3 4" key="1">
    <citation type="journal article" date="2016" name="G3 (Bethesda)">
        <title>First Draft Assembly and Annotation of the Genome of a California Endemic Oak Quercus lobata Nee (Fagaceae).</title>
        <authorList>
            <person name="Sork V.L."/>
            <person name="Fitz-Gibbon S.T."/>
            <person name="Puiu D."/>
            <person name="Crepeau M."/>
            <person name="Gugger P.F."/>
            <person name="Sherman R."/>
            <person name="Stevens K."/>
            <person name="Langley C.H."/>
            <person name="Pellegrini M."/>
            <person name="Salzberg S.L."/>
        </authorList>
    </citation>
    <scope>NUCLEOTIDE SEQUENCE [LARGE SCALE GENOMIC DNA]</scope>
    <source>
        <strain evidence="3 4">cv. SW786</strain>
    </source>
</reference>
<feature type="domain" description="Acyclic terpene utilisation N-terminal" evidence="2">
    <location>
        <begin position="40"/>
        <end position="150"/>
    </location>
</feature>
<proteinExistence type="predicted"/>
<dbReference type="EnsemblPlants" id="QL09p021383:mrna">
    <property type="protein sequence ID" value="QL09p021383:mrna"/>
    <property type="gene ID" value="QL09p021383"/>
</dbReference>
<sequence length="213" mass="24162">MIVRPVCRELKVTMESQDRDEIHNCVIKLRVNPQKRREKVYIGCGAGFGGDRPMAALKLLQRVKELNYLVLECLAERTLAERYQFMVSGGDGYDSWISHWMRLLLPLAMERRTCLITNMGAMDPCGAQEKVREIASSLGLSVSIAVAHETFVTESGSPSSLEKSYLMGGVRFLSCIHIQCSQRPSRHSPRLLPSRQPPEHLKQTVRHLRQESQ</sequence>
<reference evidence="3" key="2">
    <citation type="submission" date="2021-01" db="UniProtKB">
        <authorList>
            <consortium name="EnsemblPlants"/>
        </authorList>
    </citation>
    <scope>IDENTIFICATION</scope>
</reference>
<dbReference type="OMA" id="ANRYDIM"/>
<dbReference type="Gramene" id="QL09p021383:mrna">
    <property type="protein sequence ID" value="QL09p021383:mrna"/>
    <property type="gene ID" value="QL09p021383"/>
</dbReference>
<accession>A0A7N2RAJ7</accession>
<dbReference type="EMBL" id="LRBV02000009">
    <property type="status" value="NOT_ANNOTATED_CDS"/>
    <property type="molecule type" value="Genomic_DNA"/>
</dbReference>
<dbReference type="InParanoid" id="A0A7N2RAJ7"/>
<organism evidence="3 4">
    <name type="scientific">Quercus lobata</name>
    <name type="common">Valley oak</name>
    <dbReference type="NCBI Taxonomy" id="97700"/>
    <lineage>
        <taxon>Eukaryota</taxon>
        <taxon>Viridiplantae</taxon>
        <taxon>Streptophyta</taxon>
        <taxon>Embryophyta</taxon>
        <taxon>Tracheophyta</taxon>
        <taxon>Spermatophyta</taxon>
        <taxon>Magnoliopsida</taxon>
        <taxon>eudicotyledons</taxon>
        <taxon>Gunneridae</taxon>
        <taxon>Pentapetalae</taxon>
        <taxon>rosids</taxon>
        <taxon>fabids</taxon>
        <taxon>Fagales</taxon>
        <taxon>Fagaceae</taxon>
        <taxon>Quercus</taxon>
    </lineage>
</organism>
<name>A0A7N2RAJ7_QUELO</name>
<dbReference type="Pfam" id="PF07287">
    <property type="entry name" value="AtuA"/>
    <property type="match status" value="1"/>
</dbReference>
<evidence type="ECO:0000313" key="3">
    <source>
        <dbReference type="EnsemblPlants" id="QL09p021383:mrna"/>
    </source>
</evidence>
<evidence type="ECO:0000313" key="4">
    <source>
        <dbReference type="Proteomes" id="UP000594261"/>
    </source>
</evidence>
<dbReference type="Proteomes" id="UP000594261">
    <property type="component" value="Chromosome 9"/>
</dbReference>
<evidence type="ECO:0000259" key="2">
    <source>
        <dbReference type="Pfam" id="PF07287"/>
    </source>
</evidence>
<protein>
    <recommendedName>
        <fullName evidence="2">Acyclic terpene utilisation N-terminal domain-containing protein</fullName>
    </recommendedName>
</protein>
<dbReference type="AlphaFoldDB" id="A0A7N2RAJ7"/>
<dbReference type="PANTHER" id="PTHR47472:SF1">
    <property type="entry name" value="DUF1446-DOMAIN-CONTAINING PROTEIN"/>
    <property type="match status" value="1"/>
</dbReference>
<dbReference type="InterPro" id="IPR010839">
    <property type="entry name" value="AtuA_N"/>
</dbReference>
<dbReference type="PANTHER" id="PTHR47472">
    <property type="entry name" value="PROPIONYL-COA CARBOXYLASE"/>
    <property type="match status" value="1"/>
</dbReference>
<feature type="region of interest" description="Disordered" evidence="1">
    <location>
        <begin position="184"/>
        <end position="203"/>
    </location>
</feature>
<keyword evidence="4" id="KW-1185">Reference proteome</keyword>